<organism evidence="2 3">
    <name type="scientific">Neotamlana nanhaiensis</name>
    <dbReference type="NCBI Taxonomy" id="1382798"/>
    <lineage>
        <taxon>Bacteria</taxon>
        <taxon>Pseudomonadati</taxon>
        <taxon>Bacteroidota</taxon>
        <taxon>Flavobacteriia</taxon>
        <taxon>Flavobacteriales</taxon>
        <taxon>Flavobacteriaceae</taxon>
        <taxon>Neotamlana</taxon>
    </lineage>
</organism>
<evidence type="ECO:0000313" key="3">
    <source>
        <dbReference type="Proteomes" id="UP000032361"/>
    </source>
</evidence>
<dbReference type="AlphaFoldDB" id="A0A0D7VXN7"/>
<dbReference type="PATRIC" id="fig|1382798.3.peg.1629"/>
<reference evidence="2 3" key="1">
    <citation type="journal article" date="2015" name="Antonie Van Leeuwenhoek">
        <title>Tamlana nanhaiensis sp. nov., isolated from surface seawater collected from the South China Sea.</title>
        <authorList>
            <person name="Liu X."/>
            <person name="Lai Q."/>
            <person name="Du Y."/>
            <person name="Li G."/>
            <person name="Sun F."/>
            <person name="Shao Z."/>
        </authorList>
    </citation>
    <scope>NUCLEOTIDE SEQUENCE [LARGE SCALE GENOMIC DNA]</scope>
    <source>
        <strain evidence="2 3">FHC16</strain>
    </source>
</reference>
<evidence type="ECO:0000256" key="1">
    <source>
        <dbReference type="SAM" id="MobiDB-lite"/>
    </source>
</evidence>
<dbReference type="STRING" id="1382798.PK35_15325"/>
<keyword evidence="3" id="KW-1185">Reference proteome</keyword>
<dbReference type="Proteomes" id="UP000032361">
    <property type="component" value="Unassembled WGS sequence"/>
</dbReference>
<protein>
    <submittedName>
        <fullName evidence="2">Uncharacterized protein</fullName>
    </submittedName>
</protein>
<dbReference type="RefSeq" id="WP_044627454.1">
    <property type="nucleotide sequence ID" value="NZ_JTDV01000016.1"/>
</dbReference>
<proteinExistence type="predicted"/>
<sequence length="518" mass="59449">MKRKKLLFSLIVGLHVIGFSQERLVEFENSLNSSRYATKEVFQVVNQENNDFVMFFINAKQVHSYLFNEDFEIKNKLSLEDKRRKYNTIIGYGLENELNYNLFLTNEKHNKFAGIGFSFDGQVSSLQEFTLSSYNEKFIQTVTIDNKFYMFTINSETSILSIYEFDGVNLPKPHRLNFQMGAFLGRDGKSQTLYNVFKINSRGNYVNIETNKIDNKLPNPIEVTSKEKKLYVMGNQVVFTFDNYKHKTQILTINIKDFSYDLKTVMKSLESLKLNQKSANTYINNDLIYTIASNNKEMQVDIKNYHTGEIIKEINLKVEDSITFKNTPIIQEGGVYDNYRELESTKKFLRKISSGDLGISAYKQDSEHIITIGSEKQVARGGGMMMPMGGFGGIPITTMGSSNIFFNPTYFAYNAYTSSKSTRIECLFDADFNHLDGDIKPNVFDRIDDYVDDTGKSETTLSSVASGSQKGGYQQIQKESEINDKKETETIFRYKDYIILGNFNNGDPKTYSLTKFTE</sequence>
<feature type="compositionally biased region" description="Polar residues" evidence="1">
    <location>
        <begin position="458"/>
        <end position="477"/>
    </location>
</feature>
<dbReference type="EMBL" id="JTDV01000016">
    <property type="protein sequence ID" value="KJD31208.1"/>
    <property type="molecule type" value="Genomic_DNA"/>
</dbReference>
<accession>A0A0D7VXN7</accession>
<feature type="region of interest" description="Disordered" evidence="1">
    <location>
        <begin position="458"/>
        <end position="481"/>
    </location>
</feature>
<gene>
    <name evidence="2" type="ORF">PK35_15325</name>
</gene>
<name>A0A0D7VXN7_9FLAO</name>
<comment type="caution">
    <text evidence="2">The sequence shown here is derived from an EMBL/GenBank/DDBJ whole genome shotgun (WGS) entry which is preliminary data.</text>
</comment>
<evidence type="ECO:0000313" key="2">
    <source>
        <dbReference type="EMBL" id="KJD31208.1"/>
    </source>
</evidence>
<dbReference type="OrthoDB" id="912496at2"/>